<dbReference type="AlphaFoldDB" id="A0A9P4UXC2"/>
<accession>A0A9P4UXC2</accession>
<reference evidence="2" key="1">
    <citation type="journal article" date="2020" name="Stud. Mycol.">
        <title>101 Dothideomycetes genomes: a test case for predicting lifestyles and emergence of pathogens.</title>
        <authorList>
            <person name="Haridas S."/>
            <person name="Albert R."/>
            <person name="Binder M."/>
            <person name="Bloem J."/>
            <person name="Labutti K."/>
            <person name="Salamov A."/>
            <person name="Andreopoulos B."/>
            <person name="Baker S."/>
            <person name="Barry K."/>
            <person name="Bills G."/>
            <person name="Bluhm B."/>
            <person name="Cannon C."/>
            <person name="Castanera R."/>
            <person name="Culley D."/>
            <person name="Daum C."/>
            <person name="Ezra D."/>
            <person name="Gonzalez J."/>
            <person name="Henrissat B."/>
            <person name="Kuo A."/>
            <person name="Liang C."/>
            <person name="Lipzen A."/>
            <person name="Lutzoni F."/>
            <person name="Magnuson J."/>
            <person name="Mondo S."/>
            <person name="Nolan M."/>
            <person name="Ohm R."/>
            <person name="Pangilinan J."/>
            <person name="Park H.-J."/>
            <person name="Ramirez L."/>
            <person name="Alfaro M."/>
            <person name="Sun H."/>
            <person name="Tritt A."/>
            <person name="Yoshinaga Y."/>
            <person name="Zwiers L.-H."/>
            <person name="Turgeon B."/>
            <person name="Goodwin S."/>
            <person name="Spatafora J."/>
            <person name="Crous P."/>
            <person name="Grigoriev I."/>
        </authorList>
    </citation>
    <scope>NUCLEOTIDE SEQUENCE</scope>
    <source>
        <strain evidence="2">CBS 125425</strain>
    </source>
</reference>
<feature type="compositionally biased region" description="Polar residues" evidence="1">
    <location>
        <begin position="276"/>
        <end position="286"/>
    </location>
</feature>
<feature type="compositionally biased region" description="Polar residues" evidence="1">
    <location>
        <begin position="215"/>
        <end position="248"/>
    </location>
</feature>
<evidence type="ECO:0000256" key="1">
    <source>
        <dbReference type="SAM" id="MobiDB-lite"/>
    </source>
</evidence>
<evidence type="ECO:0000313" key="3">
    <source>
        <dbReference type="Proteomes" id="UP000799444"/>
    </source>
</evidence>
<protein>
    <submittedName>
        <fullName evidence="2">Uncharacterized protein</fullName>
    </submittedName>
</protein>
<feature type="region of interest" description="Disordered" evidence="1">
    <location>
        <begin position="213"/>
        <end position="332"/>
    </location>
</feature>
<keyword evidence="3" id="KW-1185">Reference proteome</keyword>
<dbReference type="OrthoDB" id="4742981at2759"/>
<feature type="compositionally biased region" description="Low complexity" evidence="1">
    <location>
        <begin position="296"/>
        <end position="305"/>
    </location>
</feature>
<comment type="caution">
    <text evidence="2">The sequence shown here is derived from an EMBL/GenBank/DDBJ whole genome shotgun (WGS) entry which is preliminary data.</text>
</comment>
<sequence length="332" mass="37334">MHTISFLQKQVIVMHHTRQTHEPKYAFITDLDCRSFQRFVRNRELLGVFDINTITCATGKLAEFQHLKIWRIEGGDDKPTISFFADRLDYDEGNTGDAPAIFCEAHLRWFESAPRLDAPNVLRLALNRKNNEAEARSPRRRFSFRRRSSGIMSPESPRPSISVAYMDLLYDSINATLLTPDEDYEEMEFLEIEFTKNSDAHRFIRISRNAHPRSSLGSHVSLSLNDQLSPPSSTPRTPHARSASTPSIAESPEERSTSAPSLPTQNGASERVPLASSASASINTSMPPTPALTERSFSTTSSSTSGLGLQIWPSLPSSLHDFQWDPEKHEFD</sequence>
<gene>
    <name evidence="2" type="ORF">EJ04DRAFT_86397</name>
</gene>
<name>A0A9P4UXC2_9PLEO</name>
<dbReference type="Proteomes" id="UP000799444">
    <property type="component" value="Unassembled WGS sequence"/>
</dbReference>
<organism evidence="2 3">
    <name type="scientific">Polyplosphaeria fusca</name>
    <dbReference type="NCBI Taxonomy" id="682080"/>
    <lineage>
        <taxon>Eukaryota</taxon>
        <taxon>Fungi</taxon>
        <taxon>Dikarya</taxon>
        <taxon>Ascomycota</taxon>
        <taxon>Pezizomycotina</taxon>
        <taxon>Dothideomycetes</taxon>
        <taxon>Pleosporomycetidae</taxon>
        <taxon>Pleosporales</taxon>
        <taxon>Tetraplosphaeriaceae</taxon>
        <taxon>Polyplosphaeria</taxon>
    </lineage>
</organism>
<evidence type="ECO:0000313" key="2">
    <source>
        <dbReference type="EMBL" id="KAF2728836.1"/>
    </source>
</evidence>
<proteinExistence type="predicted"/>
<feature type="compositionally biased region" description="Polar residues" evidence="1">
    <location>
        <begin position="257"/>
        <end position="268"/>
    </location>
</feature>
<dbReference type="EMBL" id="ML996265">
    <property type="protein sequence ID" value="KAF2728836.1"/>
    <property type="molecule type" value="Genomic_DNA"/>
</dbReference>
<feature type="compositionally biased region" description="Basic and acidic residues" evidence="1">
    <location>
        <begin position="322"/>
        <end position="332"/>
    </location>
</feature>